<accession>A0A914PMK3</accession>
<dbReference type="WBParaSite" id="PDA_v2.g1972.t1">
    <property type="protein sequence ID" value="PDA_v2.g1972.t1"/>
    <property type="gene ID" value="PDA_v2.g1972"/>
</dbReference>
<name>A0A914PMK3_9BILA</name>
<proteinExistence type="predicted"/>
<feature type="compositionally biased region" description="Basic and acidic residues" evidence="1">
    <location>
        <begin position="61"/>
        <end position="72"/>
    </location>
</feature>
<protein>
    <submittedName>
        <fullName evidence="3">Uncharacterized protein</fullName>
    </submittedName>
</protein>
<reference evidence="3" key="1">
    <citation type="submission" date="2022-11" db="UniProtKB">
        <authorList>
            <consortium name="WormBaseParasite"/>
        </authorList>
    </citation>
    <scope>IDENTIFICATION</scope>
</reference>
<sequence>MYDQNSAFNAAVGNNYLPSQYGYGMLPSNPFVAVAAAGRNDQLLTMMSGQSTINGIQTEDGNEKECDTDKNG</sequence>
<dbReference type="Proteomes" id="UP000887578">
    <property type="component" value="Unplaced"/>
</dbReference>
<organism evidence="2 3">
    <name type="scientific">Panagrolaimus davidi</name>
    <dbReference type="NCBI Taxonomy" id="227884"/>
    <lineage>
        <taxon>Eukaryota</taxon>
        <taxon>Metazoa</taxon>
        <taxon>Ecdysozoa</taxon>
        <taxon>Nematoda</taxon>
        <taxon>Chromadorea</taxon>
        <taxon>Rhabditida</taxon>
        <taxon>Tylenchina</taxon>
        <taxon>Panagrolaimomorpha</taxon>
        <taxon>Panagrolaimoidea</taxon>
        <taxon>Panagrolaimidae</taxon>
        <taxon>Panagrolaimus</taxon>
    </lineage>
</organism>
<feature type="region of interest" description="Disordered" evidence="1">
    <location>
        <begin position="53"/>
        <end position="72"/>
    </location>
</feature>
<keyword evidence="2" id="KW-1185">Reference proteome</keyword>
<evidence type="ECO:0000313" key="3">
    <source>
        <dbReference type="WBParaSite" id="PDA_v2.g1972.t1"/>
    </source>
</evidence>
<dbReference type="AlphaFoldDB" id="A0A914PMK3"/>
<evidence type="ECO:0000313" key="2">
    <source>
        <dbReference type="Proteomes" id="UP000887578"/>
    </source>
</evidence>
<evidence type="ECO:0000256" key="1">
    <source>
        <dbReference type="SAM" id="MobiDB-lite"/>
    </source>
</evidence>